<accession>A0AAD7CBW5</accession>
<sequence length="186" mass="20727">MPIHLPDEIVAEILSPALKVPDDAFSDNSRDSPFAQYSESSSALLLVCKSWLRVSTPLLYHVVVLRSKGQAAALERTLKRSPDLGRFIKKLRLEGGFGNPLQQIIQAAPNVTDLFLPLSIWSDDNAEGLIQGLASMNPNRVILLDNPKIRFNKNSRRLQDAVKECLKSWGSLVRLSMSLIHGLMKR</sequence>
<evidence type="ECO:0000313" key="2">
    <source>
        <dbReference type="Proteomes" id="UP001221142"/>
    </source>
</evidence>
<protein>
    <recommendedName>
        <fullName evidence="3">F-box domain-containing protein</fullName>
    </recommendedName>
</protein>
<gene>
    <name evidence="1" type="ORF">FB45DRAFT_735456</name>
</gene>
<dbReference type="Proteomes" id="UP001221142">
    <property type="component" value="Unassembled WGS sequence"/>
</dbReference>
<comment type="caution">
    <text evidence="1">The sequence shown here is derived from an EMBL/GenBank/DDBJ whole genome shotgun (WGS) entry which is preliminary data.</text>
</comment>
<keyword evidence="2" id="KW-1185">Reference proteome</keyword>
<dbReference type="EMBL" id="JARKIF010000003">
    <property type="protein sequence ID" value="KAJ7644346.1"/>
    <property type="molecule type" value="Genomic_DNA"/>
</dbReference>
<proteinExistence type="predicted"/>
<reference evidence="1" key="1">
    <citation type="submission" date="2023-03" db="EMBL/GenBank/DDBJ databases">
        <title>Massive genome expansion in bonnet fungi (Mycena s.s.) driven by repeated elements and novel gene families across ecological guilds.</title>
        <authorList>
            <consortium name="Lawrence Berkeley National Laboratory"/>
            <person name="Harder C.B."/>
            <person name="Miyauchi S."/>
            <person name="Viragh M."/>
            <person name="Kuo A."/>
            <person name="Thoen E."/>
            <person name="Andreopoulos B."/>
            <person name="Lu D."/>
            <person name="Skrede I."/>
            <person name="Drula E."/>
            <person name="Henrissat B."/>
            <person name="Morin E."/>
            <person name="Kohler A."/>
            <person name="Barry K."/>
            <person name="LaButti K."/>
            <person name="Morin E."/>
            <person name="Salamov A."/>
            <person name="Lipzen A."/>
            <person name="Mereny Z."/>
            <person name="Hegedus B."/>
            <person name="Baldrian P."/>
            <person name="Stursova M."/>
            <person name="Weitz H."/>
            <person name="Taylor A."/>
            <person name="Grigoriev I.V."/>
            <person name="Nagy L.G."/>
            <person name="Martin F."/>
            <person name="Kauserud H."/>
        </authorList>
    </citation>
    <scope>NUCLEOTIDE SEQUENCE</scope>
    <source>
        <strain evidence="1">9284</strain>
    </source>
</reference>
<organism evidence="1 2">
    <name type="scientific">Roridomyces roridus</name>
    <dbReference type="NCBI Taxonomy" id="1738132"/>
    <lineage>
        <taxon>Eukaryota</taxon>
        <taxon>Fungi</taxon>
        <taxon>Dikarya</taxon>
        <taxon>Basidiomycota</taxon>
        <taxon>Agaricomycotina</taxon>
        <taxon>Agaricomycetes</taxon>
        <taxon>Agaricomycetidae</taxon>
        <taxon>Agaricales</taxon>
        <taxon>Marasmiineae</taxon>
        <taxon>Mycenaceae</taxon>
        <taxon>Roridomyces</taxon>
    </lineage>
</organism>
<evidence type="ECO:0008006" key="3">
    <source>
        <dbReference type="Google" id="ProtNLM"/>
    </source>
</evidence>
<name>A0AAD7CBW5_9AGAR</name>
<evidence type="ECO:0000313" key="1">
    <source>
        <dbReference type="EMBL" id="KAJ7644346.1"/>
    </source>
</evidence>
<dbReference type="AlphaFoldDB" id="A0AAD7CBW5"/>